<dbReference type="AlphaFoldDB" id="A0A812VXC6"/>
<organism evidence="1 2">
    <name type="scientific">Symbiodinium necroappetens</name>
    <dbReference type="NCBI Taxonomy" id="1628268"/>
    <lineage>
        <taxon>Eukaryota</taxon>
        <taxon>Sar</taxon>
        <taxon>Alveolata</taxon>
        <taxon>Dinophyceae</taxon>
        <taxon>Suessiales</taxon>
        <taxon>Symbiodiniaceae</taxon>
        <taxon>Symbiodinium</taxon>
    </lineage>
</organism>
<dbReference type="EMBL" id="CAJNJA010031526">
    <property type="protein sequence ID" value="CAE7658090.1"/>
    <property type="molecule type" value="Genomic_DNA"/>
</dbReference>
<gene>
    <name evidence="1" type="ORF">SNEC2469_LOCUS18648</name>
</gene>
<comment type="caution">
    <text evidence="1">The sequence shown here is derived from an EMBL/GenBank/DDBJ whole genome shotgun (WGS) entry which is preliminary data.</text>
</comment>
<dbReference type="OrthoDB" id="438593at2759"/>
<keyword evidence="2" id="KW-1185">Reference proteome</keyword>
<evidence type="ECO:0000313" key="1">
    <source>
        <dbReference type="EMBL" id="CAE7658090.1"/>
    </source>
</evidence>
<sequence>MLRTAVERVESAEEQLEVASSSRVTFEEGMFEMTAAEASQAGARCRTEAGKCQTKVQQAAAFLRARSWD</sequence>
<proteinExistence type="predicted"/>
<dbReference type="Proteomes" id="UP000601435">
    <property type="component" value="Unassembled WGS sequence"/>
</dbReference>
<reference evidence="1" key="1">
    <citation type="submission" date="2021-02" db="EMBL/GenBank/DDBJ databases">
        <authorList>
            <person name="Dougan E. K."/>
            <person name="Rhodes N."/>
            <person name="Thang M."/>
            <person name="Chan C."/>
        </authorList>
    </citation>
    <scope>NUCLEOTIDE SEQUENCE</scope>
</reference>
<evidence type="ECO:0000313" key="2">
    <source>
        <dbReference type="Proteomes" id="UP000601435"/>
    </source>
</evidence>
<feature type="non-terminal residue" evidence="1">
    <location>
        <position position="1"/>
    </location>
</feature>
<accession>A0A812VXC6</accession>
<protein>
    <submittedName>
        <fullName evidence="1">Uncharacterized protein</fullName>
    </submittedName>
</protein>
<name>A0A812VXC6_9DINO</name>